<organism evidence="4 5">
    <name type="scientific">Prototheca wickerhamii</name>
    <dbReference type="NCBI Taxonomy" id="3111"/>
    <lineage>
        <taxon>Eukaryota</taxon>
        <taxon>Viridiplantae</taxon>
        <taxon>Chlorophyta</taxon>
        <taxon>core chlorophytes</taxon>
        <taxon>Trebouxiophyceae</taxon>
        <taxon>Chlorellales</taxon>
        <taxon>Chlorellaceae</taxon>
        <taxon>Prototheca</taxon>
    </lineage>
</organism>
<feature type="region of interest" description="Disordered" evidence="3">
    <location>
        <begin position="1"/>
        <end position="72"/>
    </location>
</feature>
<evidence type="ECO:0000256" key="3">
    <source>
        <dbReference type="SAM" id="MobiDB-lite"/>
    </source>
</evidence>
<evidence type="ECO:0000313" key="4">
    <source>
        <dbReference type="EMBL" id="KAK2080580.1"/>
    </source>
</evidence>
<dbReference type="EMBL" id="JASFZW010000001">
    <property type="protein sequence ID" value="KAK2080580.1"/>
    <property type="molecule type" value="Genomic_DNA"/>
</dbReference>
<keyword evidence="1" id="KW-0853">WD repeat</keyword>
<evidence type="ECO:0000256" key="2">
    <source>
        <dbReference type="PROSITE-ProRule" id="PRU00339"/>
    </source>
</evidence>
<dbReference type="InterPro" id="IPR011990">
    <property type="entry name" value="TPR-like_helical_dom_sf"/>
</dbReference>
<dbReference type="Gene3D" id="2.130.10.10">
    <property type="entry name" value="YVTN repeat-like/Quinoprotein amine dehydrogenase"/>
    <property type="match status" value="1"/>
</dbReference>
<sequence>MLVSLPTRQPATTRTGRKAVSKRTDQEESCQPTVLFANEPTVVTSTPEGKRAPAEASSPKPTPTGLGLSTLPPVTPGLPIIVVNRSPQPTPAHGLPKLQDALDIEAVTEALESAQLEDESPGLEGTPTALPQTYSSAFFSPAATMSPNEFSTPRALPDSPCESISLGGLVVDAEQVASPEIESAAPEEQLAAQGAVEAVPVTPPVAAAIDLDAMGPPPSELPLELTLAPTPFPHGSTPSEVVSPEPMPSHARARSIAVAGTLETEQPAPSPAPGVSPGILFIRPEQDQTAVQEAEQPILETAQPVDKSEEAETGDVEAPASPVDKNKEADEMMDSETDSLIRAMRPEPVQAKSRVVASKVVNPTPGFHFKSLRQLKKEIGRKLESLRKKEKPAESEEAADDLTGAMADLSLGAAEKLKGLPTPAGKHIRNLSIAALKAGDLALAESAARSAIGCRARWGKAHARLGAALAAQDRFVEARVALERAAELDPGMAQQAHEEAVVALLPVPGTDRFLSGSLDGTVRFWEVGTADCQPDAALRQVMLLEGAGDAKATPRFLAHLSAQNQVVSSWTDGRLRGWDLERGKLVWTLGGLPSDAAPQCVACWAEQRDDLFIAACSRSEQGTAAVWRVNAATAVPAAAEMQPYALLEPESGYIPACAFVPGPTCPRLVTAHWDAGRREGRLMSWAMTPGSKGWVAGQGLAGPEETLDGLTWAPVAIAARAARGEPRGLLLVLGADGVLHGAELDAWPADALAGPLGALFALATGLRSAQRARELPAWAEAAADFAQSARSTLAVTGPRIAVCCGDGQLHVLSCPDADSVADAGARQVTLATKATPGSLTWLTDDLLGVASAVDGTISVYDVRRLGV</sequence>
<keyword evidence="2" id="KW-0802">TPR repeat</keyword>
<feature type="compositionally biased region" description="Polar residues" evidence="3">
    <location>
        <begin position="1"/>
        <end position="14"/>
    </location>
</feature>
<feature type="repeat" description="TPR" evidence="2">
    <location>
        <begin position="459"/>
        <end position="492"/>
    </location>
</feature>
<gene>
    <name evidence="4" type="ORF">QBZ16_000434</name>
</gene>
<protein>
    <submittedName>
        <fullName evidence="4">Uncharacterized protein</fullName>
    </submittedName>
</protein>
<dbReference type="InterPro" id="IPR015943">
    <property type="entry name" value="WD40/YVTN_repeat-like_dom_sf"/>
</dbReference>
<keyword evidence="5" id="KW-1185">Reference proteome</keyword>
<name>A0AAD9MM29_PROWI</name>
<dbReference type="SUPFAM" id="SSF48452">
    <property type="entry name" value="TPR-like"/>
    <property type="match status" value="1"/>
</dbReference>
<dbReference type="SMART" id="SM00320">
    <property type="entry name" value="WD40"/>
    <property type="match status" value="2"/>
</dbReference>
<dbReference type="PROSITE" id="PS50005">
    <property type="entry name" value="TPR"/>
    <property type="match status" value="1"/>
</dbReference>
<proteinExistence type="predicted"/>
<dbReference type="InterPro" id="IPR036322">
    <property type="entry name" value="WD40_repeat_dom_sf"/>
</dbReference>
<dbReference type="AlphaFoldDB" id="A0AAD9MM29"/>
<dbReference type="PROSITE" id="PS50082">
    <property type="entry name" value="WD_REPEATS_2"/>
    <property type="match status" value="1"/>
</dbReference>
<reference evidence="4" key="1">
    <citation type="submission" date="2021-01" db="EMBL/GenBank/DDBJ databases">
        <authorList>
            <person name="Eckstrom K.M.E."/>
        </authorList>
    </citation>
    <scope>NUCLEOTIDE SEQUENCE</scope>
    <source>
        <strain evidence="4">UVCC 0001</strain>
    </source>
</reference>
<evidence type="ECO:0000313" key="5">
    <source>
        <dbReference type="Proteomes" id="UP001255856"/>
    </source>
</evidence>
<dbReference type="PROSITE" id="PS50294">
    <property type="entry name" value="WD_REPEATS_REGION"/>
    <property type="match status" value="1"/>
</dbReference>
<dbReference type="InterPro" id="IPR001680">
    <property type="entry name" value="WD40_rpt"/>
</dbReference>
<dbReference type="Proteomes" id="UP001255856">
    <property type="component" value="Unassembled WGS sequence"/>
</dbReference>
<dbReference type="InterPro" id="IPR019734">
    <property type="entry name" value="TPR_rpt"/>
</dbReference>
<feature type="region of interest" description="Disordered" evidence="3">
    <location>
        <begin position="231"/>
        <end position="334"/>
    </location>
</feature>
<comment type="caution">
    <text evidence="4">The sequence shown here is derived from an EMBL/GenBank/DDBJ whole genome shotgun (WGS) entry which is preliminary data.</text>
</comment>
<dbReference type="Gene3D" id="1.25.40.10">
    <property type="entry name" value="Tetratricopeptide repeat domain"/>
    <property type="match status" value="1"/>
</dbReference>
<feature type="repeat" description="WD" evidence="1">
    <location>
        <begin position="494"/>
        <end position="527"/>
    </location>
</feature>
<dbReference type="SUPFAM" id="SSF50978">
    <property type="entry name" value="WD40 repeat-like"/>
    <property type="match status" value="1"/>
</dbReference>
<evidence type="ECO:0000256" key="1">
    <source>
        <dbReference type="PROSITE-ProRule" id="PRU00221"/>
    </source>
</evidence>
<accession>A0AAD9MM29</accession>